<gene>
    <name evidence="2" type="ORF">PIB30_047421</name>
</gene>
<comment type="caution">
    <text evidence="2">The sequence shown here is derived from an EMBL/GenBank/DDBJ whole genome shotgun (WGS) entry which is preliminary data.</text>
</comment>
<feature type="compositionally biased region" description="Low complexity" evidence="1">
    <location>
        <begin position="119"/>
        <end position="132"/>
    </location>
</feature>
<name>A0ABU6TIX5_9FABA</name>
<dbReference type="Proteomes" id="UP001341840">
    <property type="component" value="Unassembled WGS sequence"/>
</dbReference>
<reference evidence="2 3" key="1">
    <citation type="journal article" date="2023" name="Plants (Basel)">
        <title>Bridging the Gap: Combining Genomics and Transcriptomics Approaches to Understand Stylosanthes scabra, an Orphan Legume from the Brazilian Caatinga.</title>
        <authorList>
            <person name="Ferreira-Neto J.R.C."/>
            <person name="da Silva M.D."/>
            <person name="Binneck E."/>
            <person name="de Melo N.F."/>
            <person name="da Silva R.H."/>
            <person name="de Melo A.L.T.M."/>
            <person name="Pandolfi V."/>
            <person name="Bustamante F.O."/>
            <person name="Brasileiro-Vidal A.C."/>
            <person name="Benko-Iseppon A.M."/>
        </authorList>
    </citation>
    <scope>NUCLEOTIDE SEQUENCE [LARGE SCALE GENOMIC DNA]</scope>
    <source>
        <tissue evidence="2">Leaves</tissue>
    </source>
</reference>
<organism evidence="2 3">
    <name type="scientific">Stylosanthes scabra</name>
    <dbReference type="NCBI Taxonomy" id="79078"/>
    <lineage>
        <taxon>Eukaryota</taxon>
        <taxon>Viridiplantae</taxon>
        <taxon>Streptophyta</taxon>
        <taxon>Embryophyta</taxon>
        <taxon>Tracheophyta</taxon>
        <taxon>Spermatophyta</taxon>
        <taxon>Magnoliopsida</taxon>
        <taxon>eudicotyledons</taxon>
        <taxon>Gunneridae</taxon>
        <taxon>Pentapetalae</taxon>
        <taxon>rosids</taxon>
        <taxon>fabids</taxon>
        <taxon>Fabales</taxon>
        <taxon>Fabaceae</taxon>
        <taxon>Papilionoideae</taxon>
        <taxon>50 kb inversion clade</taxon>
        <taxon>dalbergioids sensu lato</taxon>
        <taxon>Dalbergieae</taxon>
        <taxon>Pterocarpus clade</taxon>
        <taxon>Stylosanthes</taxon>
    </lineage>
</organism>
<dbReference type="EMBL" id="JASCZI010090924">
    <property type="protein sequence ID" value="MED6147828.1"/>
    <property type="molecule type" value="Genomic_DNA"/>
</dbReference>
<keyword evidence="3" id="KW-1185">Reference proteome</keyword>
<feature type="region of interest" description="Disordered" evidence="1">
    <location>
        <begin position="119"/>
        <end position="139"/>
    </location>
</feature>
<accession>A0ABU6TIX5</accession>
<dbReference type="PANTHER" id="PTHR47481:SF31">
    <property type="entry name" value="OS01G0873500 PROTEIN"/>
    <property type="match status" value="1"/>
</dbReference>
<evidence type="ECO:0000256" key="1">
    <source>
        <dbReference type="SAM" id="MobiDB-lite"/>
    </source>
</evidence>
<proteinExistence type="predicted"/>
<sequence>MGLEAIGIRLVAKNTSENAKVGIIFCLLTAVKKIEDSLATVAAPVSDTEYTNVILDGLNEDYHPFIISVNTRKPPLSVPDLEALLMEEKEFIERLKKPDTSMIQVNLTQIANSTQKYFNSDSSQNSFNNNNNGKRNFGKRGHMEAEGIEEKAETITGVITIDCNARSVAS</sequence>
<protein>
    <submittedName>
        <fullName evidence="2">Uncharacterized protein</fullName>
    </submittedName>
</protein>
<dbReference type="PANTHER" id="PTHR47481">
    <property type="match status" value="1"/>
</dbReference>
<evidence type="ECO:0000313" key="3">
    <source>
        <dbReference type="Proteomes" id="UP001341840"/>
    </source>
</evidence>
<evidence type="ECO:0000313" key="2">
    <source>
        <dbReference type="EMBL" id="MED6147828.1"/>
    </source>
</evidence>